<evidence type="ECO:0000259" key="2">
    <source>
        <dbReference type="Pfam" id="PF13333"/>
    </source>
</evidence>
<accession>A0A330HXT1</accession>
<dbReference type="EMBL" id="QMBP01000002">
    <property type="protein sequence ID" value="RAZ91824.1"/>
    <property type="molecule type" value="Genomic_DNA"/>
</dbReference>
<dbReference type="InterPro" id="IPR012337">
    <property type="entry name" value="RNaseH-like_sf"/>
</dbReference>
<proteinExistence type="predicted"/>
<evidence type="ECO:0000313" key="3">
    <source>
        <dbReference type="EMBL" id="RAZ91824.1"/>
    </source>
</evidence>
<reference evidence="4" key="1">
    <citation type="submission" date="2018-06" db="EMBL/GenBank/DDBJ databases">
        <authorList>
            <person name="Helene L.C."/>
            <person name="Dall'Agnol R."/>
            <person name="Delamuta J.R."/>
            <person name="Hungria M."/>
        </authorList>
    </citation>
    <scope>NUCLEOTIDE SEQUENCE [LARGE SCALE GENOMIC DNA]</scope>
    <source>
        <strain evidence="4">AC99b</strain>
    </source>
</reference>
<dbReference type="PANTHER" id="PTHR46889:SF4">
    <property type="entry name" value="TRANSPOSASE INSO FOR INSERTION SEQUENCE ELEMENT IS911B-RELATED"/>
    <property type="match status" value="1"/>
</dbReference>
<comment type="caution">
    <text evidence="3">The sequence shown here is derived from an EMBL/GenBank/DDBJ whole genome shotgun (WGS) entry which is preliminary data.</text>
</comment>
<dbReference type="InterPro" id="IPR001584">
    <property type="entry name" value="Integrase_cat-core"/>
</dbReference>
<evidence type="ECO:0000256" key="1">
    <source>
        <dbReference type="SAM" id="MobiDB-lite"/>
    </source>
</evidence>
<reference evidence="3 4" key="2">
    <citation type="submission" date="2018-07" db="EMBL/GenBank/DDBJ databases">
        <title>Diversity of Mesorhizobium strains in Brazil.</title>
        <authorList>
            <person name="Helene L.C.F."/>
            <person name="Dall'Agnol R."/>
            <person name="Delamuta J.R.M."/>
            <person name="Hungria M."/>
        </authorList>
    </citation>
    <scope>NUCLEOTIDE SEQUENCE [LARGE SCALE GENOMIC DNA]</scope>
    <source>
        <strain evidence="3 4">AC99b</strain>
    </source>
</reference>
<dbReference type="InterPro" id="IPR050900">
    <property type="entry name" value="Transposase_IS3/IS150/IS904"/>
</dbReference>
<dbReference type="PANTHER" id="PTHR46889">
    <property type="entry name" value="TRANSPOSASE INSF FOR INSERTION SEQUENCE IS3B-RELATED"/>
    <property type="match status" value="1"/>
</dbReference>
<feature type="region of interest" description="Disordered" evidence="1">
    <location>
        <begin position="59"/>
        <end position="78"/>
    </location>
</feature>
<dbReference type="Pfam" id="PF13333">
    <property type="entry name" value="rve_2"/>
    <property type="match status" value="1"/>
</dbReference>
<sequence>MGCRGNPDDHAKVENSMKALKVEAVYPAAFASFEGVADHLPHFVEVIYNKRRLHSAVGYPSPQQFEDQHIRRTGKSAA</sequence>
<dbReference type="AlphaFoldDB" id="A0A330HXT1"/>
<feature type="domain" description="Integrase catalytic" evidence="2">
    <location>
        <begin position="14"/>
        <end position="69"/>
    </location>
</feature>
<organism evidence="3 4">
    <name type="scientific">Mesorhizobium hawassense</name>
    <dbReference type="NCBI Taxonomy" id="1209954"/>
    <lineage>
        <taxon>Bacteria</taxon>
        <taxon>Pseudomonadati</taxon>
        <taxon>Pseudomonadota</taxon>
        <taxon>Alphaproteobacteria</taxon>
        <taxon>Hyphomicrobiales</taxon>
        <taxon>Phyllobacteriaceae</taxon>
        <taxon>Mesorhizobium</taxon>
    </lineage>
</organism>
<dbReference type="SUPFAM" id="SSF53098">
    <property type="entry name" value="Ribonuclease H-like"/>
    <property type="match status" value="1"/>
</dbReference>
<evidence type="ECO:0000313" key="4">
    <source>
        <dbReference type="Proteomes" id="UP000251558"/>
    </source>
</evidence>
<dbReference type="Proteomes" id="UP000251558">
    <property type="component" value="Unassembled WGS sequence"/>
</dbReference>
<dbReference type="GO" id="GO:0015074">
    <property type="term" value="P:DNA integration"/>
    <property type="evidence" value="ECO:0007669"/>
    <property type="project" value="InterPro"/>
</dbReference>
<gene>
    <name evidence="3" type="ORF">DPM33_04900</name>
</gene>
<keyword evidence="4" id="KW-1185">Reference proteome</keyword>
<name>A0A330HXT1_9HYPH</name>
<protein>
    <recommendedName>
        <fullName evidence="2">Integrase catalytic domain-containing protein</fullName>
    </recommendedName>
</protein>